<name>A0A8C2XXX0_CAPHI</name>
<dbReference type="GO" id="GO:0005615">
    <property type="term" value="C:extracellular space"/>
    <property type="evidence" value="ECO:0007669"/>
    <property type="project" value="TreeGrafter"/>
</dbReference>
<feature type="region of interest" description="Disordered" evidence="1">
    <location>
        <begin position="519"/>
        <end position="576"/>
    </location>
</feature>
<accession>A0A8C2XXX0</accession>
<dbReference type="PANTHER" id="PTHR10058:SF0">
    <property type="entry name" value="MACROPHAGE COLONY-STIMULATING FACTOR 1"/>
    <property type="match status" value="1"/>
</dbReference>
<evidence type="ECO:0000256" key="2">
    <source>
        <dbReference type="SAM" id="Phobius"/>
    </source>
</evidence>
<dbReference type="Pfam" id="PF05337">
    <property type="entry name" value="CSF-1"/>
    <property type="match status" value="1"/>
</dbReference>
<dbReference type="GO" id="GO:0008083">
    <property type="term" value="F:growth factor activity"/>
    <property type="evidence" value="ECO:0007669"/>
    <property type="project" value="InterPro"/>
</dbReference>
<dbReference type="GO" id="GO:0030316">
    <property type="term" value="P:osteoclast differentiation"/>
    <property type="evidence" value="ECO:0007669"/>
    <property type="project" value="TreeGrafter"/>
</dbReference>
<dbReference type="AlphaFoldDB" id="A0A8C2XXX0"/>
<keyword evidence="2" id="KW-0812">Transmembrane</keyword>
<evidence type="ECO:0000256" key="1">
    <source>
        <dbReference type="SAM" id="MobiDB-lite"/>
    </source>
</evidence>
<dbReference type="SUPFAM" id="SSF47266">
    <property type="entry name" value="4-helical cytokines"/>
    <property type="match status" value="1"/>
</dbReference>
<evidence type="ECO:0008006" key="4">
    <source>
        <dbReference type="Google" id="ProtNLM"/>
    </source>
</evidence>
<proteinExistence type="predicted"/>
<feature type="compositionally biased region" description="Polar residues" evidence="1">
    <location>
        <begin position="403"/>
        <end position="414"/>
    </location>
</feature>
<organism evidence="3">
    <name type="scientific">Capra hircus</name>
    <name type="common">Goat</name>
    <dbReference type="NCBI Taxonomy" id="9925"/>
    <lineage>
        <taxon>Eukaryota</taxon>
        <taxon>Metazoa</taxon>
        <taxon>Chordata</taxon>
        <taxon>Craniata</taxon>
        <taxon>Vertebrata</taxon>
        <taxon>Euteleostomi</taxon>
        <taxon>Mammalia</taxon>
        <taxon>Eutheria</taxon>
        <taxon>Laurasiatheria</taxon>
        <taxon>Artiodactyla</taxon>
        <taxon>Ruminantia</taxon>
        <taxon>Pecora</taxon>
        <taxon>Bovidae</taxon>
        <taxon>Caprinae</taxon>
        <taxon>Capra</taxon>
    </lineage>
</organism>
<dbReference type="InterPro" id="IPR009079">
    <property type="entry name" value="4_helix_cytokine-like_core"/>
</dbReference>
<reference evidence="3" key="1">
    <citation type="submission" date="2019-03" db="EMBL/GenBank/DDBJ databases">
        <title>Genome sequencing and reference-guided assembly of Black Bengal Goat (Capra hircus).</title>
        <authorList>
            <person name="Siddiki A.Z."/>
            <person name="Baten A."/>
            <person name="Billah M."/>
            <person name="Alam M.A.U."/>
            <person name="Shawrob K.S.M."/>
            <person name="Saha S."/>
            <person name="Chowdhury M."/>
            <person name="Rahman A.H."/>
            <person name="Stear M."/>
            <person name="Miah G."/>
            <person name="Das G.B."/>
            <person name="Hossain M.M."/>
            <person name="Kumkum M."/>
            <person name="Islam M.S."/>
            <person name="Mollah A.M."/>
            <person name="Ahsan A."/>
            <person name="Tusar F."/>
            <person name="Khan M.K.I."/>
        </authorList>
    </citation>
    <scope>NUCLEOTIDE SEQUENCE [LARGE SCALE GENOMIC DNA]</scope>
</reference>
<evidence type="ECO:0000313" key="3">
    <source>
        <dbReference type="Ensembl" id="ENSCHIP00010031140.1"/>
    </source>
</evidence>
<dbReference type="GO" id="GO:0045651">
    <property type="term" value="P:positive regulation of macrophage differentiation"/>
    <property type="evidence" value="ECO:0007669"/>
    <property type="project" value="TreeGrafter"/>
</dbReference>
<dbReference type="Ensembl" id="ENSCHIT00010043846.1">
    <property type="protein sequence ID" value="ENSCHIP00010031140.1"/>
    <property type="gene ID" value="ENSCHIG00010023002.1"/>
</dbReference>
<feature type="compositionally biased region" description="Basic and acidic residues" evidence="1">
    <location>
        <begin position="374"/>
        <end position="390"/>
    </location>
</feature>
<sequence length="576" mass="62371">MQSPVVSDPSKGEWKPAEGSILCLLEWMVLSSGAVVGQSVWEVGIRHRACAPRRHQPGHKLQVVTFQDDPVCYLKKAFLLVQDIMEDTMRFKDNTPNAKAIVQLQELSLRLKSCFTMDYDEQDKACVRTFHETPLQLLEKIKNVFNETKNLLKKDWNVFSKNCNNSFAKCSSHDVVTKPDCNCLYPKATPSSDLASVSPQQSPTPSTAPMAGLTWADSEATDGSSLLPREQALRTVDPGSAKQRPPRSTCQSFESPETPRVEGRPTGDSPQPGPSVGAHVTGMEDILDSLLGANMALEEASGEASEGPIPQGAELSFYSLGGRSVQAEPVSPSHILPASSALSGSGKRLRLADATSTHLPTLGPMRPTEAWSHTPEKTERPSALPRDHQEPGLAKTPALRPQGLSSPSAPSSQPKLPRSHSWGHVLSLGELEGRRSTRDRRSLAELKGGQASEGAARPPARFNSVPLTDTGHERQHKEASNPQLPGFVFRLLVPSIILVLLAVGGLLFYRRRRRLGTQDSLSMGGDTVGTATTTPPQPFSRECGLPTMRAPGLLESRARPEQPGWGSSALDPQTLD</sequence>
<keyword evidence="2" id="KW-1133">Transmembrane helix</keyword>
<feature type="compositionally biased region" description="Low complexity" evidence="1">
    <location>
        <begin position="195"/>
        <end position="209"/>
    </location>
</feature>
<dbReference type="PANTHER" id="PTHR10058">
    <property type="entry name" value="MACROPHAGE COLONY STIMULATING FACTOR"/>
    <property type="match status" value="1"/>
</dbReference>
<reference evidence="3" key="2">
    <citation type="submission" date="2025-08" db="UniProtKB">
        <authorList>
            <consortium name="Ensembl"/>
        </authorList>
    </citation>
    <scope>IDENTIFICATION</scope>
</reference>
<feature type="region of interest" description="Disordered" evidence="1">
    <location>
        <begin position="327"/>
        <end position="479"/>
    </location>
</feature>
<dbReference type="InterPro" id="IPR008001">
    <property type="entry name" value="MCSF-1"/>
</dbReference>
<keyword evidence="2" id="KW-0472">Membrane</keyword>
<feature type="compositionally biased region" description="Basic and acidic residues" evidence="1">
    <location>
        <begin position="431"/>
        <end position="444"/>
    </location>
</feature>
<feature type="compositionally biased region" description="Basic and acidic residues" evidence="1">
    <location>
        <begin position="470"/>
        <end position="479"/>
    </location>
</feature>
<feature type="transmembrane region" description="Helical" evidence="2">
    <location>
        <begin position="487"/>
        <end position="509"/>
    </location>
</feature>
<feature type="region of interest" description="Disordered" evidence="1">
    <location>
        <begin position="191"/>
        <end position="280"/>
    </location>
</feature>
<protein>
    <recommendedName>
        <fullName evidence="4">Macrophage colony-stimulating factor 1</fullName>
    </recommendedName>
</protein>
<dbReference type="Gene3D" id="1.20.1250.10">
    <property type="match status" value="1"/>
</dbReference>
<dbReference type="GO" id="GO:0016020">
    <property type="term" value="C:membrane"/>
    <property type="evidence" value="ECO:0007669"/>
    <property type="project" value="InterPro"/>
</dbReference>
<feature type="compositionally biased region" description="Polar residues" evidence="1">
    <location>
        <begin position="246"/>
        <end position="255"/>
    </location>
</feature>
<dbReference type="GO" id="GO:0005125">
    <property type="term" value="F:cytokine activity"/>
    <property type="evidence" value="ECO:0007669"/>
    <property type="project" value="InterPro"/>
</dbReference>